<dbReference type="AlphaFoldDB" id="A0A919DLQ6"/>
<organism evidence="3 4">
    <name type="scientific">Streptomyces longispororuber</name>
    <dbReference type="NCBI Taxonomy" id="68230"/>
    <lineage>
        <taxon>Bacteria</taxon>
        <taxon>Bacillati</taxon>
        <taxon>Actinomycetota</taxon>
        <taxon>Actinomycetes</taxon>
        <taxon>Kitasatosporales</taxon>
        <taxon>Streptomycetaceae</taxon>
        <taxon>Streptomyces</taxon>
    </lineage>
</organism>
<keyword evidence="4" id="KW-1185">Reference proteome</keyword>
<sequence>MSHPSPDLPADLEWVRAAPDDAEGPGPWIEIAFGPGDTVHLRETGTPEQVVTTTRAKWEAFVLGVQAGEFDHFVEGCSTEDSPVDRSVVDRSEEGRSVEDRSVEDRSVEDRSVEDRSVEDS</sequence>
<evidence type="ECO:0000313" key="4">
    <source>
        <dbReference type="Proteomes" id="UP000608024"/>
    </source>
</evidence>
<feature type="region of interest" description="Disordered" evidence="1">
    <location>
        <begin position="74"/>
        <end position="121"/>
    </location>
</feature>
<dbReference type="Pfam" id="PF04149">
    <property type="entry name" value="DUF397"/>
    <property type="match status" value="1"/>
</dbReference>
<proteinExistence type="predicted"/>
<feature type="domain" description="DUF397" evidence="2">
    <location>
        <begin position="13"/>
        <end position="65"/>
    </location>
</feature>
<dbReference type="InterPro" id="IPR007278">
    <property type="entry name" value="DUF397"/>
</dbReference>
<dbReference type="Proteomes" id="UP000608024">
    <property type="component" value="Unassembled WGS sequence"/>
</dbReference>
<gene>
    <name evidence="3" type="ORF">GCM10018785_28180</name>
</gene>
<reference evidence="3" key="2">
    <citation type="submission" date="2020-09" db="EMBL/GenBank/DDBJ databases">
        <authorList>
            <person name="Sun Q."/>
            <person name="Ohkuma M."/>
        </authorList>
    </citation>
    <scope>NUCLEOTIDE SEQUENCE</scope>
    <source>
        <strain evidence="3">JCM 4784</strain>
    </source>
</reference>
<evidence type="ECO:0000313" key="3">
    <source>
        <dbReference type="EMBL" id="GHE57369.1"/>
    </source>
</evidence>
<dbReference type="EMBL" id="BNBT01000034">
    <property type="protein sequence ID" value="GHE57369.1"/>
    <property type="molecule type" value="Genomic_DNA"/>
</dbReference>
<name>A0A919DLQ6_9ACTN</name>
<comment type="caution">
    <text evidence="3">The sequence shown here is derived from an EMBL/GenBank/DDBJ whole genome shotgun (WGS) entry which is preliminary data.</text>
</comment>
<accession>A0A919DLQ6</accession>
<protein>
    <recommendedName>
        <fullName evidence="2">DUF397 domain-containing protein</fullName>
    </recommendedName>
</protein>
<feature type="compositionally biased region" description="Basic and acidic residues" evidence="1">
    <location>
        <begin position="83"/>
        <end position="121"/>
    </location>
</feature>
<evidence type="ECO:0000256" key="1">
    <source>
        <dbReference type="SAM" id="MobiDB-lite"/>
    </source>
</evidence>
<reference evidence="3" key="1">
    <citation type="journal article" date="2014" name="Int. J. Syst. Evol. Microbiol.">
        <title>Complete genome sequence of Corynebacterium casei LMG S-19264T (=DSM 44701T), isolated from a smear-ripened cheese.</title>
        <authorList>
            <consortium name="US DOE Joint Genome Institute (JGI-PGF)"/>
            <person name="Walter F."/>
            <person name="Albersmeier A."/>
            <person name="Kalinowski J."/>
            <person name="Ruckert C."/>
        </authorList>
    </citation>
    <scope>NUCLEOTIDE SEQUENCE</scope>
    <source>
        <strain evidence="3">JCM 4784</strain>
    </source>
</reference>
<evidence type="ECO:0000259" key="2">
    <source>
        <dbReference type="Pfam" id="PF04149"/>
    </source>
</evidence>